<dbReference type="Proteomes" id="UP001073122">
    <property type="component" value="Unassembled WGS sequence"/>
</dbReference>
<evidence type="ECO:0000313" key="3">
    <source>
        <dbReference type="Proteomes" id="UP001073122"/>
    </source>
</evidence>
<keyword evidence="1" id="KW-0472">Membrane</keyword>
<keyword evidence="1" id="KW-1133">Transmembrane helix</keyword>
<keyword evidence="3" id="KW-1185">Reference proteome</keyword>
<evidence type="ECO:0000256" key="1">
    <source>
        <dbReference type="SAM" id="Phobius"/>
    </source>
</evidence>
<protein>
    <recommendedName>
        <fullName evidence="4">DUF1146 domain-containing protein</fullName>
    </recommendedName>
</protein>
<proteinExistence type="predicted"/>
<sequence length="76" mass="8938">MAQLETFILYLFIPVALLVLYYVGFITMAKLKIKQSDDDVKTHFLRIFYGFLTMASFTLILFILKWLFTSLSQAFK</sequence>
<gene>
    <name evidence="2" type="ORF">OF897_01350</name>
</gene>
<reference evidence="2" key="1">
    <citation type="submission" date="2022-10" db="EMBL/GenBank/DDBJ databases">
        <title>Chryseobacterium sp. nov., a novel bacterial species.</title>
        <authorList>
            <person name="Cao Y."/>
        </authorList>
    </citation>
    <scope>NUCLEOTIDE SEQUENCE</scope>
    <source>
        <strain evidence="2">CCTCC AB2015118</strain>
    </source>
</reference>
<feature type="transmembrane region" description="Helical" evidence="1">
    <location>
        <begin position="6"/>
        <end position="26"/>
    </location>
</feature>
<feature type="transmembrane region" description="Helical" evidence="1">
    <location>
        <begin position="47"/>
        <end position="68"/>
    </location>
</feature>
<accession>A0ABT3XLN0</accession>
<comment type="caution">
    <text evidence="2">The sequence shown here is derived from an EMBL/GenBank/DDBJ whole genome shotgun (WGS) entry which is preliminary data.</text>
</comment>
<dbReference type="RefSeq" id="WP_267263894.1">
    <property type="nucleotide sequence ID" value="NZ_JAOVZW010000001.1"/>
</dbReference>
<keyword evidence="1" id="KW-0812">Transmembrane</keyword>
<evidence type="ECO:0000313" key="2">
    <source>
        <dbReference type="EMBL" id="MCX8522571.1"/>
    </source>
</evidence>
<evidence type="ECO:0008006" key="4">
    <source>
        <dbReference type="Google" id="ProtNLM"/>
    </source>
</evidence>
<organism evidence="2 3">
    <name type="scientific">Chryseobacterium formosus</name>
    <dbReference type="NCBI Taxonomy" id="1537363"/>
    <lineage>
        <taxon>Bacteria</taxon>
        <taxon>Pseudomonadati</taxon>
        <taxon>Bacteroidota</taxon>
        <taxon>Flavobacteriia</taxon>
        <taxon>Flavobacteriales</taxon>
        <taxon>Weeksellaceae</taxon>
        <taxon>Chryseobacterium group</taxon>
        <taxon>Chryseobacterium</taxon>
    </lineage>
</organism>
<name>A0ABT3XLN0_9FLAO</name>
<dbReference type="EMBL" id="JAOVZW010000001">
    <property type="protein sequence ID" value="MCX8522571.1"/>
    <property type="molecule type" value="Genomic_DNA"/>
</dbReference>